<evidence type="ECO:0000256" key="3">
    <source>
        <dbReference type="ARBA" id="ARBA00022723"/>
    </source>
</evidence>
<accession>A0A6M4ITE3</accession>
<dbReference type="RefSeq" id="WP_171226422.1">
    <property type="nucleotide sequence ID" value="NZ_CP053085.1"/>
</dbReference>
<keyword evidence="8" id="KW-1185">Reference proteome</keyword>
<dbReference type="SUPFAM" id="SSF55186">
    <property type="entry name" value="ThrRS/AlaRS common domain"/>
    <property type="match status" value="1"/>
</dbReference>
<protein>
    <recommendedName>
        <fullName evidence="6">Alanyl-transfer RNA synthetases family profile domain-containing protein</fullName>
    </recommendedName>
</protein>
<dbReference type="InterPro" id="IPR009000">
    <property type="entry name" value="Transl_B-barrel_sf"/>
</dbReference>
<keyword evidence="3" id="KW-0479">Metal-binding</keyword>
<dbReference type="PANTHER" id="PTHR43462:SF1">
    <property type="entry name" value="ALANYL-TRNA EDITING PROTEIN AARSD1"/>
    <property type="match status" value="1"/>
</dbReference>
<dbReference type="GO" id="GO:0046872">
    <property type="term" value="F:metal ion binding"/>
    <property type="evidence" value="ECO:0007669"/>
    <property type="project" value="UniProtKB-KW"/>
</dbReference>
<dbReference type="GO" id="GO:0005737">
    <property type="term" value="C:cytoplasm"/>
    <property type="evidence" value="ECO:0007669"/>
    <property type="project" value="UniProtKB-SubCell"/>
</dbReference>
<dbReference type="EMBL" id="CP053085">
    <property type="protein sequence ID" value="QJR36989.1"/>
    <property type="molecule type" value="Genomic_DNA"/>
</dbReference>
<evidence type="ECO:0000256" key="2">
    <source>
        <dbReference type="ARBA" id="ARBA00004496"/>
    </source>
</evidence>
<dbReference type="PANTHER" id="PTHR43462">
    <property type="entry name" value="ALANYL-TRNA EDITING PROTEIN"/>
    <property type="match status" value="1"/>
</dbReference>
<dbReference type="GO" id="GO:0004813">
    <property type="term" value="F:alanine-tRNA ligase activity"/>
    <property type="evidence" value="ECO:0007669"/>
    <property type="project" value="InterPro"/>
</dbReference>
<evidence type="ECO:0000256" key="1">
    <source>
        <dbReference type="ARBA" id="ARBA00001947"/>
    </source>
</evidence>
<dbReference type="InterPro" id="IPR018165">
    <property type="entry name" value="Ala-tRNA-synth_IIc_core"/>
</dbReference>
<name>A0A6M4ITE3_9BACT</name>
<evidence type="ECO:0000256" key="4">
    <source>
        <dbReference type="ARBA" id="ARBA00022833"/>
    </source>
</evidence>
<feature type="domain" description="Alanyl-transfer RNA synthetases family profile" evidence="6">
    <location>
        <begin position="1"/>
        <end position="234"/>
    </location>
</feature>
<dbReference type="GO" id="GO:0006419">
    <property type="term" value="P:alanyl-tRNA aminoacylation"/>
    <property type="evidence" value="ECO:0007669"/>
    <property type="project" value="InterPro"/>
</dbReference>
<dbReference type="GO" id="GO:0005524">
    <property type="term" value="F:ATP binding"/>
    <property type="evidence" value="ECO:0007669"/>
    <property type="project" value="InterPro"/>
</dbReference>
<dbReference type="Gene3D" id="3.30.980.10">
    <property type="entry name" value="Threonyl-trna Synthetase, Chain A, domain 2"/>
    <property type="match status" value="1"/>
</dbReference>
<comment type="cofactor">
    <cofactor evidence="1">
        <name>Zn(2+)</name>
        <dbReference type="ChEBI" id="CHEBI:29105"/>
    </cofactor>
</comment>
<dbReference type="InterPro" id="IPR018163">
    <property type="entry name" value="Thr/Ala-tRNA-synth_IIc_edit"/>
</dbReference>
<dbReference type="AlphaFoldDB" id="A0A6M4ITE3"/>
<evidence type="ECO:0000256" key="5">
    <source>
        <dbReference type="SAM" id="Coils"/>
    </source>
</evidence>
<organism evidence="7 8">
    <name type="scientific">Gemmatimonas groenlandica</name>
    <dbReference type="NCBI Taxonomy" id="2732249"/>
    <lineage>
        <taxon>Bacteria</taxon>
        <taxon>Pseudomonadati</taxon>
        <taxon>Gemmatimonadota</taxon>
        <taxon>Gemmatimonadia</taxon>
        <taxon>Gemmatimonadales</taxon>
        <taxon>Gemmatimonadaceae</taxon>
        <taxon>Gemmatimonas</taxon>
    </lineage>
</organism>
<keyword evidence="4" id="KW-0862">Zinc</keyword>
<dbReference type="Gene3D" id="3.10.310.40">
    <property type="match status" value="1"/>
</dbReference>
<evidence type="ECO:0000313" key="8">
    <source>
        <dbReference type="Proteomes" id="UP000500938"/>
    </source>
</evidence>
<dbReference type="GO" id="GO:0002161">
    <property type="term" value="F:aminoacyl-tRNA deacylase activity"/>
    <property type="evidence" value="ECO:0007669"/>
    <property type="project" value="UniProtKB-ARBA"/>
</dbReference>
<evidence type="ECO:0000313" key="7">
    <source>
        <dbReference type="EMBL" id="QJR36989.1"/>
    </source>
</evidence>
<comment type="subcellular location">
    <subcellularLocation>
        <location evidence="2">Cytoplasm</location>
    </subcellularLocation>
</comment>
<dbReference type="KEGG" id="ggr:HKW67_16415"/>
<evidence type="ECO:0000259" key="6">
    <source>
        <dbReference type="PROSITE" id="PS50860"/>
    </source>
</evidence>
<dbReference type="GO" id="GO:0003676">
    <property type="term" value="F:nucleic acid binding"/>
    <property type="evidence" value="ECO:0007669"/>
    <property type="project" value="InterPro"/>
</dbReference>
<proteinExistence type="predicted"/>
<feature type="coiled-coil region" evidence="5">
    <location>
        <begin position="257"/>
        <end position="284"/>
    </location>
</feature>
<dbReference type="InterPro" id="IPR051335">
    <property type="entry name" value="Alanyl-tRNA_Editing_Enzymes"/>
</dbReference>
<dbReference type="PROSITE" id="PS50860">
    <property type="entry name" value="AA_TRNA_LIGASE_II_ALA"/>
    <property type="match status" value="1"/>
</dbReference>
<reference evidence="7 8" key="1">
    <citation type="submission" date="2020-05" db="EMBL/GenBank/DDBJ databases">
        <title>Complete genome sequence of Gemmatimonas greenlandica TET16.</title>
        <authorList>
            <person name="Zeng Y."/>
        </authorList>
    </citation>
    <scope>NUCLEOTIDE SEQUENCE [LARGE SCALE GENOMIC DNA]</scope>
    <source>
        <strain evidence="7 8">TET16</strain>
    </source>
</reference>
<keyword evidence="5" id="KW-0175">Coiled coil</keyword>
<dbReference type="SMART" id="SM00863">
    <property type="entry name" value="tRNA_SAD"/>
    <property type="match status" value="1"/>
</dbReference>
<dbReference type="Gene3D" id="2.40.30.130">
    <property type="match status" value="1"/>
</dbReference>
<dbReference type="Proteomes" id="UP000500938">
    <property type="component" value="Chromosome"/>
</dbReference>
<dbReference type="InterPro" id="IPR012947">
    <property type="entry name" value="tRNA_SAD"/>
</dbReference>
<gene>
    <name evidence="7" type="ORF">HKW67_16415</name>
</gene>
<dbReference type="SUPFAM" id="SSF50447">
    <property type="entry name" value="Translation proteins"/>
    <property type="match status" value="1"/>
</dbReference>
<dbReference type="Pfam" id="PF07973">
    <property type="entry name" value="tRNA_SAD"/>
    <property type="match status" value="1"/>
</dbReference>
<sequence>MTDRLYYTDARLDRFTAFVLDITDEGRRVVLDRSAFYPTSGGQPHDLGTLGGIAVVNVIDDDERIAHILAEPIGVPVGSMLVGQIDMVRRFDHMQQHTGQHLLSAMLTDEFGWPTVSVHFGDDTNTVDVACDDFDPTALAAIERRANALIVQNRRVTVSFEDAAEATDLRKPSDRDGELRIVTIDGIDRSACGGTHVDHTGEIGALLLRRAEKTKGNTRIEFVCGHRAVSRARLDAELLTKAARTLSAAPHDLPGLVEQQLQRLTDLERERKRLAAELARHEAAALWTACIPDSDGVRRIVVSASGPVKESEPLAQQLVALGFCAVVVTSAAAGGVLMATAQDTGIDAGQRLRTALQAVGGRGGGSPRLAQGAVPDPSQLRIVLEQLGFLPPSPEPVA</sequence>